<dbReference type="PANTHER" id="PTHR10491">
    <property type="entry name" value="DTDP-4-DEHYDRORHAMNOSE REDUCTASE"/>
    <property type="match status" value="1"/>
</dbReference>
<dbReference type="InterPro" id="IPR036291">
    <property type="entry name" value="NAD(P)-bd_dom_sf"/>
</dbReference>
<feature type="domain" description="RmlD-like substrate binding" evidence="7">
    <location>
        <begin position="1"/>
        <end position="285"/>
    </location>
</feature>
<dbReference type="CDD" id="cd05254">
    <property type="entry name" value="dTDP_HR_like_SDR_e"/>
    <property type="match status" value="1"/>
</dbReference>
<dbReference type="InterPro" id="IPR029903">
    <property type="entry name" value="RmlD-like-bd"/>
</dbReference>
<comment type="catalytic activity">
    <reaction evidence="5">
        <text>dTDP-beta-L-rhamnose + NADP(+) = dTDP-4-dehydro-beta-L-rhamnose + NADPH + H(+)</text>
        <dbReference type="Rhea" id="RHEA:21796"/>
        <dbReference type="ChEBI" id="CHEBI:15378"/>
        <dbReference type="ChEBI" id="CHEBI:57510"/>
        <dbReference type="ChEBI" id="CHEBI:57783"/>
        <dbReference type="ChEBI" id="CHEBI:58349"/>
        <dbReference type="ChEBI" id="CHEBI:62830"/>
        <dbReference type="EC" id="1.1.1.133"/>
    </reaction>
</comment>
<gene>
    <name evidence="8" type="ORF">ACFSR5_10955</name>
</gene>
<dbReference type="InterPro" id="IPR005913">
    <property type="entry name" value="dTDP_dehydrorham_reduct"/>
</dbReference>
<evidence type="ECO:0000256" key="4">
    <source>
        <dbReference type="ARBA" id="ARBA00017099"/>
    </source>
</evidence>
<comment type="caution">
    <text evidence="8">The sequence shown here is derived from an EMBL/GenBank/DDBJ whole genome shotgun (WGS) entry which is preliminary data.</text>
</comment>
<evidence type="ECO:0000259" key="7">
    <source>
        <dbReference type="Pfam" id="PF04321"/>
    </source>
</evidence>
<accession>A0ABW5KJ08</accession>
<evidence type="ECO:0000256" key="5">
    <source>
        <dbReference type="ARBA" id="ARBA00048200"/>
    </source>
</evidence>
<reference evidence="9" key="1">
    <citation type="journal article" date="2019" name="Int. J. Syst. Evol. Microbiol.">
        <title>The Global Catalogue of Microorganisms (GCM) 10K type strain sequencing project: providing services to taxonomists for standard genome sequencing and annotation.</title>
        <authorList>
            <consortium name="The Broad Institute Genomics Platform"/>
            <consortium name="The Broad Institute Genome Sequencing Center for Infectious Disease"/>
            <person name="Wu L."/>
            <person name="Ma J."/>
        </authorList>
    </citation>
    <scope>NUCLEOTIDE SEQUENCE [LARGE SCALE GENOMIC DNA]</scope>
    <source>
        <strain evidence="9">KCTC 42662</strain>
    </source>
</reference>
<dbReference type="RefSeq" id="WP_380903654.1">
    <property type="nucleotide sequence ID" value="NZ_JBHUEG010000001.1"/>
</dbReference>
<dbReference type="Proteomes" id="UP001597545">
    <property type="component" value="Unassembled WGS sequence"/>
</dbReference>
<evidence type="ECO:0000256" key="3">
    <source>
        <dbReference type="ARBA" id="ARBA00012929"/>
    </source>
</evidence>
<organism evidence="8 9">
    <name type="scientific">Sphingobacterium suaedae</name>
    <dbReference type="NCBI Taxonomy" id="1686402"/>
    <lineage>
        <taxon>Bacteria</taxon>
        <taxon>Pseudomonadati</taxon>
        <taxon>Bacteroidota</taxon>
        <taxon>Sphingobacteriia</taxon>
        <taxon>Sphingobacteriales</taxon>
        <taxon>Sphingobacteriaceae</taxon>
        <taxon>Sphingobacterium</taxon>
    </lineage>
</organism>
<comment type="similarity">
    <text evidence="2 6">Belongs to the dTDP-4-dehydrorhamnose reductase family.</text>
</comment>
<dbReference type="Gene3D" id="3.40.50.720">
    <property type="entry name" value="NAD(P)-binding Rossmann-like Domain"/>
    <property type="match status" value="1"/>
</dbReference>
<dbReference type="SUPFAM" id="SSF51735">
    <property type="entry name" value="NAD(P)-binding Rossmann-fold domains"/>
    <property type="match status" value="1"/>
</dbReference>
<evidence type="ECO:0000313" key="8">
    <source>
        <dbReference type="EMBL" id="MFD2548163.1"/>
    </source>
</evidence>
<evidence type="ECO:0000256" key="2">
    <source>
        <dbReference type="ARBA" id="ARBA00010944"/>
    </source>
</evidence>
<dbReference type="EMBL" id="JBHULR010000004">
    <property type="protein sequence ID" value="MFD2548163.1"/>
    <property type="molecule type" value="Genomic_DNA"/>
</dbReference>
<comment type="pathway">
    <text evidence="1 6">Carbohydrate biosynthesis; dTDP-L-rhamnose biosynthesis.</text>
</comment>
<protein>
    <recommendedName>
        <fullName evidence="4 6">dTDP-4-dehydrorhamnose reductase</fullName>
        <ecNumber evidence="3 6">1.1.1.133</ecNumber>
    </recommendedName>
</protein>
<comment type="function">
    <text evidence="6">Catalyzes the reduction of dTDP-6-deoxy-L-lyxo-4-hexulose to yield dTDP-L-rhamnose.</text>
</comment>
<keyword evidence="6" id="KW-0560">Oxidoreductase</keyword>
<evidence type="ECO:0000256" key="1">
    <source>
        <dbReference type="ARBA" id="ARBA00004781"/>
    </source>
</evidence>
<keyword evidence="9" id="KW-1185">Reference proteome</keyword>
<dbReference type="EC" id="1.1.1.133" evidence="3 6"/>
<proteinExistence type="inferred from homology"/>
<evidence type="ECO:0000256" key="6">
    <source>
        <dbReference type="RuleBase" id="RU364082"/>
    </source>
</evidence>
<sequence>MRILVTGANGLLGQKLLDKLLNRKGVTVLGVSASANRNPHLPQESFAQADITDMPHFAAIAQRFHPTHIVHAAAMTSVERCEQQQERCLEVNVVATEKIATFCQEQQIHLTFLSTDFVFDGIAGPYRENDAPRPCNNYGISKQEAEKRILASGAQAAILRTILVYGVIADKGRSNIVLWVKDNLSRGDSISVVCDQWRMPTWVDDLADACIRSMERQATGIYHISSDTMFSILEIAEQVACYWNLDKTLIRPVTARELGQDQNRPRTTGFYLEKAKTDLGFYPTPLVESFNIIEKQLLIFQSHE</sequence>
<name>A0ABW5KJ08_9SPHI</name>
<evidence type="ECO:0000313" key="9">
    <source>
        <dbReference type="Proteomes" id="UP001597545"/>
    </source>
</evidence>
<dbReference type="Pfam" id="PF04321">
    <property type="entry name" value="RmlD_sub_bind"/>
    <property type="match status" value="1"/>
</dbReference>
<dbReference type="PANTHER" id="PTHR10491:SF4">
    <property type="entry name" value="METHIONINE ADENOSYLTRANSFERASE 2 SUBUNIT BETA"/>
    <property type="match status" value="1"/>
</dbReference>
<keyword evidence="6" id="KW-0521">NADP</keyword>